<organism evidence="1">
    <name type="scientific">marine sediment metagenome</name>
    <dbReference type="NCBI Taxonomy" id="412755"/>
    <lineage>
        <taxon>unclassified sequences</taxon>
        <taxon>metagenomes</taxon>
        <taxon>ecological metagenomes</taxon>
    </lineage>
</organism>
<dbReference type="AlphaFoldDB" id="A0A0F8YLL0"/>
<evidence type="ECO:0000313" key="1">
    <source>
        <dbReference type="EMBL" id="KKK82272.1"/>
    </source>
</evidence>
<reference evidence="1" key="1">
    <citation type="journal article" date="2015" name="Nature">
        <title>Complex archaea that bridge the gap between prokaryotes and eukaryotes.</title>
        <authorList>
            <person name="Spang A."/>
            <person name="Saw J.H."/>
            <person name="Jorgensen S.L."/>
            <person name="Zaremba-Niedzwiedzka K."/>
            <person name="Martijn J."/>
            <person name="Lind A.E."/>
            <person name="van Eijk R."/>
            <person name="Schleper C."/>
            <person name="Guy L."/>
            <person name="Ettema T.J."/>
        </authorList>
    </citation>
    <scope>NUCLEOTIDE SEQUENCE</scope>
</reference>
<comment type="caution">
    <text evidence="1">The sequence shown here is derived from an EMBL/GenBank/DDBJ whole genome shotgun (WGS) entry which is preliminary data.</text>
</comment>
<protein>
    <submittedName>
        <fullName evidence="1">Uncharacterized protein</fullName>
    </submittedName>
</protein>
<name>A0A0F8YLL0_9ZZZZ</name>
<dbReference type="EMBL" id="LAZR01052748">
    <property type="protein sequence ID" value="KKK82272.1"/>
    <property type="molecule type" value="Genomic_DNA"/>
</dbReference>
<gene>
    <name evidence="1" type="ORF">LCGC14_2805050</name>
</gene>
<proteinExistence type="predicted"/>
<accession>A0A0F8YLL0</accession>
<sequence>MSEQYSFCESVHANSYSKWHIRKLTDKGKFLGGGADTLALCGLKVAWDLAVPVEKSRLNEKDCSKCKEKYTEAADE</sequence>